<dbReference type="GO" id="GO:0015833">
    <property type="term" value="P:peptide transport"/>
    <property type="evidence" value="ECO:0007669"/>
    <property type="project" value="InterPro"/>
</dbReference>
<evidence type="ECO:0000256" key="1">
    <source>
        <dbReference type="ARBA" id="ARBA00005417"/>
    </source>
</evidence>
<dbReference type="InterPro" id="IPR050319">
    <property type="entry name" value="ABC_transp_ATP-bind"/>
</dbReference>
<dbReference type="Pfam" id="PF08352">
    <property type="entry name" value="oligo_HPY"/>
    <property type="match status" value="1"/>
</dbReference>
<feature type="domain" description="ABC transporter" evidence="5">
    <location>
        <begin position="12"/>
        <end position="260"/>
    </location>
</feature>
<comment type="caution">
    <text evidence="6">The sequence shown here is derived from an EMBL/GenBank/DDBJ whole genome shotgun (WGS) entry which is preliminary data.</text>
</comment>
<protein>
    <submittedName>
        <fullName evidence="6">ABC transporter ATP-binding protein</fullName>
    </submittedName>
</protein>
<organism evidence="6 7">
    <name type="scientific">Streptomyces coryli</name>
    <dbReference type="NCBI Taxonomy" id="1128680"/>
    <lineage>
        <taxon>Bacteria</taxon>
        <taxon>Bacillati</taxon>
        <taxon>Actinomycetota</taxon>
        <taxon>Actinomycetes</taxon>
        <taxon>Kitasatosporales</taxon>
        <taxon>Streptomycetaceae</taxon>
        <taxon>Streptomyces</taxon>
    </lineage>
</organism>
<name>A0A6G4U6U9_9ACTN</name>
<dbReference type="PROSITE" id="PS00211">
    <property type="entry name" value="ABC_TRANSPORTER_1"/>
    <property type="match status" value="1"/>
</dbReference>
<dbReference type="AlphaFoldDB" id="A0A6G4U6U9"/>
<dbReference type="EMBL" id="JAAKZV010000170">
    <property type="protein sequence ID" value="NGN67904.1"/>
    <property type="molecule type" value="Genomic_DNA"/>
</dbReference>
<dbReference type="Proteomes" id="UP000481583">
    <property type="component" value="Unassembled WGS sequence"/>
</dbReference>
<evidence type="ECO:0000313" key="6">
    <source>
        <dbReference type="EMBL" id="NGN67904.1"/>
    </source>
</evidence>
<dbReference type="Gene3D" id="3.40.50.300">
    <property type="entry name" value="P-loop containing nucleotide triphosphate hydrolases"/>
    <property type="match status" value="1"/>
</dbReference>
<dbReference type="InterPro" id="IPR003593">
    <property type="entry name" value="AAA+_ATPase"/>
</dbReference>
<dbReference type="SUPFAM" id="SSF52540">
    <property type="entry name" value="P-loop containing nucleoside triphosphate hydrolases"/>
    <property type="match status" value="1"/>
</dbReference>
<dbReference type="CDD" id="cd03257">
    <property type="entry name" value="ABC_NikE_OppD_transporters"/>
    <property type="match status" value="1"/>
</dbReference>
<evidence type="ECO:0000256" key="2">
    <source>
        <dbReference type="ARBA" id="ARBA00022448"/>
    </source>
</evidence>
<evidence type="ECO:0000256" key="4">
    <source>
        <dbReference type="ARBA" id="ARBA00022840"/>
    </source>
</evidence>
<gene>
    <name evidence="6" type="ORF">G5C51_28900</name>
</gene>
<dbReference type="InterPro" id="IPR013563">
    <property type="entry name" value="Oligopep_ABC_C"/>
</dbReference>
<dbReference type="InterPro" id="IPR027417">
    <property type="entry name" value="P-loop_NTPase"/>
</dbReference>
<reference evidence="6 7" key="1">
    <citation type="submission" date="2020-02" db="EMBL/GenBank/DDBJ databases">
        <title>Whole-genome analyses of novel actinobacteria.</title>
        <authorList>
            <person name="Sahin N."/>
        </authorList>
    </citation>
    <scope>NUCLEOTIDE SEQUENCE [LARGE SCALE GENOMIC DNA]</scope>
    <source>
        <strain evidence="6 7">A7024</strain>
    </source>
</reference>
<dbReference type="PANTHER" id="PTHR43776:SF7">
    <property type="entry name" value="D,D-DIPEPTIDE TRANSPORT ATP-BINDING PROTEIN DDPF-RELATED"/>
    <property type="match status" value="1"/>
</dbReference>
<keyword evidence="7" id="KW-1185">Reference proteome</keyword>
<keyword evidence="3" id="KW-0547">Nucleotide-binding</keyword>
<evidence type="ECO:0000256" key="3">
    <source>
        <dbReference type="ARBA" id="ARBA00022741"/>
    </source>
</evidence>
<keyword evidence="2" id="KW-0813">Transport</keyword>
<dbReference type="GO" id="GO:0055085">
    <property type="term" value="P:transmembrane transport"/>
    <property type="evidence" value="ECO:0007669"/>
    <property type="project" value="UniProtKB-ARBA"/>
</dbReference>
<dbReference type="NCBIfam" id="TIGR01727">
    <property type="entry name" value="oligo_HPY"/>
    <property type="match status" value="1"/>
</dbReference>
<sequence length="345" mass="36626">MTGAASDQSVLLDLKAVSQTFHSKRGALPAVRDVSLSVGRGEVLCLVGESGCGKTTTARMAAGLAKPVAGSVEFEGADIWQLGKRERVAYRKAVQFIHQDPYASLNPIRTVYATLAAPLRKHGLAGSRKDAWEQAAALLARVEMTPAANFLNKYPHQLSGGQRQRVAVARALALGPRLIVADEATSMLDVSIRVGVLRMLSKLRQELDVGFVFITHDLAIARHFGTGGRIAVMYLGRVVEHGRTEDVIGDPQHPYTKALLSAVPDLAPGPRRDPGLRGVDIPDLAALPSGCTFHPRCPLYVPGTCDAVEPELLEAAGREVACHVVAGQADAAPADDTREKTGGGV</sequence>
<evidence type="ECO:0000313" key="7">
    <source>
        <dbReference type="Proteomes" id="UP000481583"/>
    </source>
</evidence>
<dbReference type="FunFam" id="3.40.50.300:FF:000016">
    <property type="entry name" value="Oligopeptide ABC transporter ATP-binding component"/>
    <property type="match status" value="1"/>
</dbReference>
<dbReference type="SMART" id="SM00382">
    <property type="entry name" value="AAA"/>
    <property type="match status" value="1"/>
</dbReference>
<evidence type="ECO:0000259" key="5">
    <source>
        <dbReference type="PROSITE" id="PS50893"/>
    </source>
</evidence>
<dbReference type="Pfam" id="PF00005">
    <property type="entry name" value="ABC_tran"/>
    <property type="match status" value="1"/>
</dbReference>
<comment type="similarity">
    <text evidence="1">Belongs to the ABC transporter superfamily.</text>
</comment>
<proteinExistence type="inferred from homology"/>
<keyword evidence="4 6" id="KW-0067">ATP-binding</keyword>
<dbReference type="GO" id="GO:0016887">
    <property type="term" value="F:ATP hydrolysis activity"/>
    <property type="evidence" value="ECO:0007669"/>
    <property type="project" value="InterPro"/>
</dbReference>
<dbReference type="InterPro" id="IPR003439">
    <property type="entry name" value="ABC_transporter-like_ATP-bd"/>
</dbReference>
<dbReference type="GO" id="GO:0005524">
    <property type="term" value="F:ATP binding"/>
    <property type="evidence" value="ECO:0007669"/>
    <property type="project" value="UniProtKB-KW"/>
</dbReference>
<dbReference type="PROSITE" id="PS50893">
    <property type="entry name" value="ABC_TRANSPORTER_2"/>
    <property type="match status" value="1"/>
</dbReference>
<dbReference type="InterPro" id="IPR017871">
    <property type="entry name" value="ABC_transporter-like_CS"/>
</dbReference>
<dbReference type="PANTHER" id="PTHR43776">
    <property type="entry name" value="TRANSPORT ATP-BINDING PROTEIN"/>
    <property type="match status" value="1"/>
</dbReference>
<accession>A0A6G4U6U9</accession>
<dbReference type="RefSeq" id="WP_165241353.1">
    <property type="nucleotide sequence ID" value="NZ_JAAKZV010000170.1"/>
</dbReference>